<reference evidence="8" key="1">
    <citation type="journal article" date="2010" name="Nature">
        <title>The Amphimedon queenslandica genome and the evolution of animal complexity.</title>
        <authorList>
            <person name="Srivastava M."/>
            <person name="Simakov O."/>
            <person name="Chapman J."/>
            <person name="Fahey B."/>
            <person name="Gauthier M.E."/>
            <person name="Mitros T."/>
            <person name="Richards G.S."/>
            <person name="Conaco C."/>
            <person name="Dacre M."/>
            <person name="Hellsten U."/>
            <person name="Larroux C."/>
            <person name="Putnam N.H."/>
            <person name="Stanke M."/>
            <person name="Adamska M."/>
            <person name="Darling A."/>
            <person name="Degnan S.M."/>
            <person name="Oakley T.H."/>
            <person name="Plachetzki D.C."/>
            <person name="Zhai Y."/>
            <person name="Adamski M."/>
            <person name="Calcino A."/>
            <person name="Cummins S.F."/>
            <person name="Goodstein D.M."/>
            <person name="Harris C."/>
            <person name="Jackson D.J."/>
            <person name="Leys S.P."/>
            <person name="Shu S."/>
            <person name="Woodcroft B.J."/>
            <person name="Vervoort M."/>
            <person name="Kosik K.S."/>
            <person name="Manning G."/>
            <person name="Degnan B.M."/>
            <person name="Rokhsar D.S."/>
        </authorList>
    </citation>
    <scope>NUCLEOTIDE SEQUENCE [LARGE SCALE GENOMIC DNA]</scope>
</reference>
<dbReference type="Gene3D" id="2.30.30.190">
    <property type="entry name" value="CAP Gly-rich-like domain"/>
    <property type="match status" value="1"/>
</dbReference>
<accession>A0A1X7VDH0</accession>
<dbReference type="EnsemblMetazoa" id="XM_003384581.3">
    <property type="protein sequence ID" value="XP_003384629.1"/>
    <property type="gene ID" value="LOC100638676"/>
</dbReference>
<dbReference type="InterPro" id="IPR045172">
    <property type="entry name" value="TBCB_Ubl"/>
</dbReference>
<dbReference type="InterPro" id="IPR029071">
    <property type="entry name" value="Ubiquitin-like_domsf"/>
</dbReference>
<gene>
    <name evidence="7" type="primary">100638676</name>
</gene>
<keyword evidence="3" id="KW-0143">Chaperone</keyword>
<dbReference type="PANTHER" id="PTHR18916">
    <property type="entry name" value="DYNACTIN 1-RELATED MICROTUBULE-BINDING"/>
    <property type="match status" value="1"/>
</dbReference>
<dbReference type="KEGG" id="aqu:100638676"/>
<feature type="region of interest" description="Disordered" evidence="5">
    <location>
        <begin position="118"/>
        <end position="146"/>
    </location>
</feature>
<dbReference type="Proteomes" id="UP000007879">
    <property type="component" value="Unassembled WGS sequence"/>
</dbReference>
<dbReference type="GO" id="GO:0007021">
    <property type="term" value="P:tubulin complex assembly"/>
    <property type="evidence" value="ECO:0007669"/>
    <property type="project" value="InterPro"/>
</dbReference>
<dbReference type="AlphaFoldDB" id="A0A1X7VDH0"/>
<evidence type="ECO:0000256" key="3">
    <source>
        <dbReference type="ARBA" id="ARBA00023186"/>
    </source>
</evidence>
<dbReference type="Pfam" id="PF14560">
    <property type="entry name" value="Ubiquitin_2"/>
    <property type="match status" value="1"/>
</dbReference>
<dbReference type="OrthoDB" id="5295208at2759"/>
<evidence type="ECO:0000256" key="5">
    <source>
        <dbReference type="SAM" id="MobiDB-lite"/>
    </source>
</evidence>
<dbReference type="SMART" id="SM01052">
    <property type="entry name" value="CAP_GLY"/>
    <property type="match status" value="1"/>
</dbReference>
<keyword evidence="8" id="KW-1185">Reference proteome</keyword>
<dbReference type="EnsemblMetazoa" id="Aqu2.1.38350_001">
    <property type="protein sequence ID" value="Aqu2.1.38350_001"/>
    <property type="gene ID" value="Aqu2.1.38350"/>
</dbReference>
<dbReference type="Gene3D" id="3.10.20.90">
    <property type="entry name" value="Phosphatidylinositol 3-kinase Catalytic Subunit, Chain A, domain 1"/>
    <property type="match status" value="1"/>
</dbReference>
<protein>
    <recommendedName>
        <fullName evidence="6">CAP-Gly domain-containing protein</fullName>
    </recommendedName>
</protein>
<dbReference type="GO" id="GO:0035371">
    <property type="term" value="C:microtubule plus-end"/>
    <property type="evidence" value="ECO:0007669"/>
    <property type="project" value="TreeGrafter"/>
</dbReference>
<dbReference type="PANTHER" id="PTHR18916:SF85">
    <property type="entry name" value="TUBULIN-FOLDING COFACTOR B"/>
    <property type="match status" value="1"/>
</dbReference>
<dbReference type="InterPro" id="IPR036859">
    <property type="entry name" value="CAP-Gly_dom_sf"/>
</dbReference>
<sequence>MAVVSIGISSNVSSLTSEKRYPVSTTIGQLKARLELITGASCSTVKLELRDSDNKFIRFLDNDQATLEDCGIVDGMIVHANDSNPSREFTDVSKVEKYEMSEEEYSKRADSVRVFKEKMKQMQQNQSAPEEGDEEEERKRKEEEELAKSISVGQRCLVTVKKDLPKRGTVMFVGKTHFKDGYWVGVKYDEPVGKNDGSVEGKRYFDCPMKYGSFVKPGTVQVGDYPELSLSDDEM</sequence>
<dbReference type="eggNOG" id="KOG3206">
    <property type="taxonomic scope" value="Eukaryota"/>
</dbReference>
<dbReference type="STRING" id="400682.A0A1X7VDH0"/>
<reference evidence="7" key="2">
    <citation type="submission" date="2017-05" db="UniProtKB">
        <authorList>
            <consortium name="EnsemblMetazoa"/>
        </authorList>
    </citation>
    <scope>IDENTIFICATION</scope>
</reference>
<name>A0A1X7VDH0_AMPQE</name>
<organism evidence="7">
    <name type="scientific">Amphimedon queenslandica</name>
    <name type="common">Sponge</name>
    <dbReference type="NCBI Taxonomy" id="400682"/>
    <lineage>
        <taxon>Eukaryota</taxon>
        <taxon>Metazoa</taxon>
        <taxon>Porifera</taxon>
        <taxon>Demospongiae</taxon>
        <taxon>Heteroscleromorpha</taxon>
        <taxon>Haplosclerida</taxon>
        <taxon>Niphatidae</taxon>
        <taxon>Amphimedon</taxon>
    </lineage>
</organism>
<feature type="domain" description="CAP-Gly" evidence="6">
    <location>
        <begin position="174"/>
        <end position="216"/>
    </location>
</feature>
<dbReference type="GO" id="GO:0005829">
    <property type="term" value="C:cytosol"/>
    <property type="evidence" value="ECO:0007669"/>
    <property type="project" value="UniProtKB-ARBA"/>
</dbReference>
<dbReference type="PROSITE" id="PS00845">
    <property type="entry name" value="CAP_GLY_1"/>
    <property type="match status" value="1"/>
</dbReference>
<evidence type="ECO:0000313" key="7">
    <source>
        <dbReference type="EnsemblMetazoa" id="Aqu2.1.38350_001"/>
    </source>
</evidence>
<evidence type="ECO:0000313" key="8">
    <source>
        <dbReference type="Proteomes" id="UP000007879"/>
    </source>
</evidence>
<dbReference type="InterPro" id="IPR000626">
    <property type="entry name" value="Ubiquitin-like_dom"/>
</dbReference>
<dbReference type="GO" id="GO:0005938">
    <property type="term" value="C:cell cortex"/>
    <property type="evidence" value="ECO:0007669"/>
    <property type="project" value="TreeGrafter"/>
</dbReference>
<dbReference type="SUPFAM" id="SSF74924">
    <property type="entry name" value="Cap-Gly domain"/>
    <property type="match status" value="1"/>
</dbReference>
<comment type="subcellular location">
    <subcellularLocation>
        <location evidence="1">Cytoplasm</location>
    </subcellularLocation>
</comment>
<evidence type="ECO:0000259" key="6">
    <source>
        <dbReference type="PROSITE" id="PS50245"/>
    </source>
</evidence>
<dbReference type="CDD" id="cd01789">
    <property type="entry name" value="Ubl_TBCB"/>
    <property type="match status" value="1"/>
</dbReference>
<dbReference type="InParanoid" id="A0A1X7VDH0"/>
<proteinExistence type="inferred from homology"/>
<feature type="compositionally biased region" description="Basic and acidic residues" evidence="5">
    <location>
        <begin position="137"/>
        <end position="146"/>
    </location>
</feature>
<dbReference type="InterPro" id="IPR000938">
    <property type="entry name" value="CAP-Gly_domain"/>
</dbReference>
<evidence type="ECO:0000256" key="2">
    <source>
        <dbReference type="ARBA" id="ARBA00022490"/>
    </source>
</evidence>
<evidence type="ECO:0000256" key="4">
    <source>
        <dbReference type="ARBA" id="ARBA00025779"/>
    </source>
</evidence>
<comment type="similarity">
    <text evidence="4">Belongs to the TBCB family.</text>
</comment>
<dbReference type="SUPFAM" id="SSF54236">
    <property type="entry name" value="Ubiquitin-like"/>
    <property type="match status" value="1"/>
</dbReference>
<dbReference type="GO" id="GO:0031122">
    <property type="term" value="P:cytoplasmic microtubule organization"/>
    <property type="evidence" value="ECO:0007669"/>
    <property type="project" value="TreeGrafter"/>
</dbReference>
<keyword evidence="2" id="KW-0963">Cytoplasm</keyword>
<dbReference type="OMA" id="AWKKKMQ"/>
<dbReference type="Pfam" id="PF01302">
    <property type="entry name" value="CAP_GLY"/>
    <property type="match status" value="1"/>
</dbReference>
<dbReference type="GO" id="GO:0007023">
    <property type="term" value="P:post-chaperonin tubulin folding pathway"/>
    <property type="evidence" value="ECO:0007669"/>
    <property type="project" value="InterPro"/>
</dbReference>
<dbReference type="GO" id="GO:0005634">
    <property type="term" value="C:nucleus"/>
    <property type="evidence" value="ECO:0007669"/>
    <property type="project" value="TreeGrafter"/>
</dbReference>
<evidence type="ECO:0000256" key="1">
    <source>
        <dbReference type="ARBA" id="ARBA00004496"/>
    </source>
</evidence>
<dbReference type="GO" id="GO:0043014">
    <property type="term" value="F:alpha-tubulin binding"/>
    <property type="evidence" value="ECO:0007669"/>
    <property type="project" value="InterPro"/>
</dbReference>
<dbReference type="FunFam" id="2.30.30.190:FF:000013">
    <property type="entry name" value="Tubulin-folding cofactor B"/>
    <property type="match status" value="1"/>
</dbReference>
<dbReference type="PROSITE" id="PS50245">
    <property type="entry name" value="CAP_GLY_2"/>
    <property type="match status" value="1"/>
</dbReference>
<dbReference type="GO" id="GO:0051010">
    <property type="term" value="F:microtubule plus-end binding"/>
    <property type="evidence" value="ECO:0007669"/>
    <property type="project" value="TreeGrafter"/>
</dbReference>